<evidence type="ECO:0000313" key="4">
    <source>
        <dbReference type="Proteomes" id="UP000178977"/>
    </source>
</evidence>
<proteinExistence type="predicted"/>
<reference evidence="3 4" key="1">
    <citation type="journal article" date="2016" name="Nat. Commun.">
        <title>Thousands of microbial genomes shed light on interconnected biogeochemical processes in an aquifer system.</title>
        <authorList>
            <person name="Anantharaman K."/>
            <person name="Brown C.T."/>
            <person name="Hug L.A."/>
            <person name="Sharon I."/>
            <person name="Castelle C.J."/>
            <person name="Probst A.J."/>
            <person name="Thomas B.C."/>
            <person name="Singh A."/>
            <person name="Wilkins M.J."/>
            <person name="Karaoz U."/>
            <person name="Brodie E.L."/>
            <person name="Williams K.H."/>
            <person name="Hubbard S.S."/>
            <person name="Banfield J.F."/>
        </authorList>
    </citation>
    <scope>NUCLEOTIDE SEQUENCE [LARGE SCALE GENOMIC DNA]</scope>
</reference>
<feature type="transmembrane region" description="Helical" evidence="1">
    <location>
        <begin position="77"/>
        <end position="100"/>
    </location>
</feature>
<dbReference type="EMBL" id="MHQT01000005">
    <property type="protein sequence ID" value="OHA10090.1"/>
    <property type="molecule type" value="Genomic_DNA"/>
</dbReference>
<keyword evidence="1" id="KW-0472">Membrane</keyword>
<feature type="signal peptide" evidence="2">
    <location>
        <begin position="1"/>
        <end position="23"/>
    </location>
</feature>
<keyword evidence="1" id="KW-0812">Transmembrane</keyword>
<sequence length="117" mass="12358">MSRKFLTIAGIALLQLTPLAALAQVTNICSVLRLVNLAMNWFGILVFVVAVIAILYAAFLFLTAGGNEETTKKARTTLLYGLIGIAIALLALSSITFVAATIGGDQFNVDDCIAQVP</sequence>
<feature type="transmembrane region" description="Helical" evidence="1">
    <location>
        <begin position="39"/>
        <end position="65"/>
    </location>
</feature>
<feature type="chain" id="PRO_5009583555" evidence="2">
    <location>
        <begin position="24"/>
        <end position="117"/>
    </location>
</feature>
<evidence type="ECO:0000313" key="3">
    <source>
        <dbReference type="EMBL" id="OHA10090.1"/>
    </source>
</evidence>
<keyword evidence="1" id="KW-1133">Transmembrane helix</keyword>
<dbReference type="InterPro" id="IPR043993">
    <property type="entry name" value="T4SS_pilin"/>
</dbReference>
<organism evidence="3 4">
    <name type="scientific">Candidatus Sungbacteria bacterium RIFCSPLOWO2_01_FULL_60_25</name>
    <dbReference type="NCBI Taxonomy" id="1802281"/>
    <lineage>
        <taxon>Bacteria</taxon>
        <taxon>Candidatus Sungiibacteriota</taxon>
    </lineage>
</organism>
<dbReference type="STRING" id="1802281.A3A44_00395"/>
<name>A0A1G2LER3_9BACT</name>
<accession>A0A1G2LER3</accession>
<evidence type="ECO:0000256" key="1">
    <source>
        <dbReference type="SAM" id="Phobius"/>
    </source>
</evidence>
<dbReference type="Pfam" id="PF18895">
    <property type="entry name" value="T4SS_pilin"/>
    <property type="match status" value="1"/>
</dbReference>
<protein>
    <submittedName>
        <fullName evidence="3">Uncharacterized protein</fullName>
    </submittedName>
</protein>
<dbReference type="AlphaFoldDB" id="A0A1G2LER3"/>
<comment type="caution">
    <text evidence="3">The sequence shown here is derived from an EMBL/GenBank/DDBJ whole genome shotgun (WGS) entry which is preliminary data.</text>
</comment>
<gene>
    <name evidence="3" type="ORF">A3A44_00395</name>
</gene>
<dbReference type="Proteomes" id="UP000178977">
    <property type="component" value="Unassembled WGS sequence"/>
</dbReference>
<keyword evidence="2" id="KW-0732">Signal</keyword>
<evidence type="ECO:0000256" key="2">
    <source>
        <dbReference type="SAM" id="SignalP"/>
    </source>
</evidence>